<organism evidence="2 3">
    <name type="scientific">Anaeroplasma bactoclasticum</name>
    <dbReference type="NCBI Taxonomy" id="2088"/>
    <lineage>
        <taxon>Bacteria</taxon>
        <taxon>Bacillati</taxon>
        <taxon>Mycoplasmatota</taxon>
        <taxon>Mollicutes</taxon>
        <taxon>Anaeroplasmatales</taxon>
        <taxon>Anaeroplasmataceae</taxon>
        <taxon>Anaeroplasma</taxon>
    </lineage>
</organism>
<protein>
    <submittedName>
        <fullName evidence="2">Uncharacterized protein</fullName>
    </submittedName>
</protein>
<sequence length="423" mass="48443">MNKKLKIFLTILYYIFTIGIGVLIALVSPGLIMTKDLPKHLEEYLNNGEYARSVNLLAGYDDKEIAYQETFQDGTGIVLFRTLSVIDNKEEDKKQEENAYKSYSGFIYNLGGRYKANGLINNRTSLVINYDEATYQPGKGTGDGLVSNVDISLLNHDTNDDGMYDTVVTLVNYNYIYFEILEKRVANIENITFLDCDGKAYISVNTHLDFTNEFHASLTEFVTVFNENSKDSRLVDLEKEFLAKNANYEKCSYQNEKALANKSGAIIVLIYFLIIYLLGDILLWPRFIPAVCYWVYKKIRRKMGKEEDNNPAEQVNVYGTDYYTQLTVTLKVPEDCGINITVHYHNETDEINMIFSKENNYSVTQRTHAGVYMNAWLEAPGYESENLPKSLAVRGFKMNVDVSLRKALNENNLVEEPDNKKEE</sequence>
<dbReference type="InParanoid" id="A0A397RN68"/>
<dbReference type="Proteomes" id="UP000266506">
    <property type="component" value="Unassembled WGS sequence"/>
</dbReference>
<dbReference type="EMBL" id="QXEV01000016">
    <property type="protein sequence ID" value="RIA75563.1"/>
    <property type="molecule type" value="Genomic_DNA"/>
</dbReference>
<accession>A0A397RN68</accession>
<feature type="transmembrane region" description="Helical" evidence="1">
    <location>
        <begin position="269"/>
        <end position="296"/>
    </location>
</feature>
<evidence type="ECO:0000313" key="2">
    <source>
        <dbReference type="EMBL" id="RIA75563.1"/>
    </source>
</evidence>
<name>A0A397RN68_9MOLU</name>
<reference evidence="2 3" key="1">
    <citation type="submission" date="2018-08" db="EMBL/GenBank/DDBJ databases">
        <title>Genomic Encyclopedia of Archaeal and Bacterial Type Strains, Phase II (KMG-II): from individual species to whole genera.</title>
        <authorList>
            <person name="Goeker M."/>
        </authorList>
    </citation>
    <scope>NUCLEOTIDE SEQUENCE [LARGE SCALE GENOMIC DNA]</scope>
    <source>
        <strain evidence="2 3">ATCC 27112</strain>
    </source>
</reference>
<feature type="transmembrane region" description="Helical" evidence="1">
    <location>
        <begin position="12"/>
        <end position="32"/>
    </location>
</feature>
<comment type="caution">
    <text evidence="2">The sequence shown here is derived from an EMBL/GenBank/DDBJ whole genome shotgun (WGS) entry which is preliminary data.</text>
</comment>
<keyword evidence="1" id="KW-0812">Transmembrane</keyword>
<keyword evidence="1" id="KW-0472">Membrane</keyword>
<proteinExistence type="predicted"/>
<keyword evidence="3" id="KW-1185">Reference proteome</keyword>
<dbReference type="RefSeq" id="WP_119016510.1">
    <property type="nucleotide sequence ID" value="NZ_QXEV01000016.1"/>
</dbReference>
<evidence type="ECO:0000313" key="3">
    <source>
        <dbReference type="Proteomes" id="UP000266506"/>
    </source>
</evidence>
<gene>
    <name evidence="2" type="ORF">EI71_01382</name>
</gene>
<dbReference type="AlphaFoldDB" id="A0A397RN68"/>
<evidence type="ECO:0000256" key="1">
    <source>
        <dbReference type="SAM" id="Phobius"/>
    </source>
</evidence>
<keyword evidence="1" id="KW-1133">Transmembrane helix</keyword>